<evidence type="ECO:0000313" key="7">
    <source>
        <dbReference type="Proteomes" id="UP000504607"/>
    </source>
</evidence>
<dbReference type="RefSeq" id="XP_010920782.2">
    <property type="nucleotide sequence ID" value="XM_010922480.2"/>
</dbReference>
<keyword evidence="7" id="KW-1185">Reference proteome</keyword>
<comment type="similarity">
    <text evidence="2">Belongs to the glycosyltransferase 47 family.</text>
</comment>
<keyword evidence="5" id="KW-0333">Golgi apparatus</keyword>
<dbReference type="PANTHER" id="PTHR11062:SF117">
    <property type="entry name" value="XYLOGLUCAN-SPECIFIC GALACTURONOSYLTRANSFERASE 1"/>
    <property type="match status" value="1"/>
</dbReference>
<keyword evidence="3 8" id="KW-0328">Glycosyltransferase</keyword>
<name>A0A6I9R5K4_ELAGV</name>
<comment type="subcellular location">
    <subcellularLocation>
        <location evidence="1">Golgi apparatus membrane</location>
        <topology evidence="1">Single-pass type II membrane protein</topology>
    </subcellularLocation>
</comment>
<dbReference type="Pfam" id="PF03016">
    <property type="entry name" value="Exostosin_GT47"/>
    <property type="match status" value="1"/>
</dbReference>
<protein>
    <submittedName>
        <fullName evidence="8">Xyloglucan galactosyltransferase KATAMARI1 homolog</fullName>
    </submittedName>
</protein>
<dbReference type="KEGG" id="egu:105044547"/>
<dbReference type="GeneID" id="105044547"/>
<evidence type="ECO:0000256" key="4">
    <source>
        <dbReference type="ARBA" id="ARBA00022968"/>
    </source>
</evidence>
<dbReference type="GO" id="GO:0016757">
    <property type="term" value="F:glycosyltransferase activity"/>
    <property type="evidence" value="ECO:0007669"/>
    <property type="project" value="UniProtKB-KW"/>
</dbReference>
<keyword evidence="4" id="KW-0735">Signal-anchor</keyword>
<evidence type="ECO:0000259" key="6">
    <source>
        <dbReference type="Pfam" id="PF03016"/>
    </source>
</evidence>
<keyword evidence="3 8" id="KW-0808">Transferase</keyword>
<evidence type="ECO:0000256" key="2">
    <source>
        <dbReference type="ARBA" id="ARBA00010271"/>
    </source>
</evidence>
<dbReference type="InterPro" id="IPR004263">
    <property type="entry name" value="Exostosin"/>
</dbReference>
<dbReference type="AlphaFoldDB" id="A0A6I9R5K4"/>
<sequence>MCLALSNDALGPPLDDSDGGLSSDAGWHKTDQFTVEAIFHNRMKQYECLTTDSSRASAIYVPFYAGLEIYRHLASRSLSLRDSVSLDLIGLLRSRPEWAAMGGRDHFLVVGRVEWDFIRRSDEPGDWGNKFLNLPEARNMTVLIIESSPWRSNEIGIPYPSYFHPSKASQVLAWQERMGKVKRPWLFSFAGAQRWGQATAIRDRVMDQCRQSRRCNLLECNFGLAECRSTSGVMRAFQSSAFCLQPPGDTLTRRSTFDAMLAGCVPVFFHPGSAYVQYLWHLPGNHTRYSVLIPGEEVRQGNTSIEEVLSRFREEEIRSMREEVIRLIPRLLYGYPRSLESLKDAFDVAVEGVIERIGQLRREIREGVSSPFQGSNNGWKIALAGREGEHQWDESFLKPELWRLP</sequence>
<dbReference type="Proteomes" id="UP000504607">
    <property type="component" value="Chromosome 5"/>
</dbReference>
<evidence type="ECO:0000256" key="1">
    <source>
        <dbReference type="ARBA" id="ARBA00004323"/>
    </source>
</evidence>
<gene>
    <name evidence="8" type="primary">LOC105044547</name>
</gene>
<reference evidence="8" key="1">
    <citation type="submission" date="2025-08" db="UniProtKB">
        <authorList>
            <consortium name="RefSeq"/>
        </authorList>
    </citation>
    <scope>IDENTIFICATION</scope>
</reference>
<evidence type="ECO:0000313" key="8">
    <source>
        <dbReference type="RefSeq" id="XP_010920782.2"/>
    </source>
</evidence>
<feature type="domain" description="Exostosin GT47" evidence="6">
    <location>
        <begin position="25"/>
        <end position="308"/>
    </location>
</feature>
<dbReference type="InParanoid" id="A0A6I9R5K4"/>
<keyword evidence="4" id="KW-0812">Transmembrane</keyword>
<evidence type="ECO:0000256" key="3">
    <source>
        <dbReference type="ARBA" id="ARBA00022676"/>
    </source>
</evidence>
<dbReference type="GO" id="GO:0000139">
    <property type="term" value="C:Golgi membrane"/>
    <property type="evidence" value="ECO:0007669"/>
    <property type="project" value="UniProtKB-SubCell"/>
</dbReference>
<proteinExistence type="inferred from homology"/>
<organism evidence="7 8">
    <name type="scientific">Elaeis guineensis var. tenera</name>
    <name type="common">Oil palm</name>
    <dbReference type="NCBI Taxonomy" id="51953"/>
    <lineage>
        <taxon>Eukaryota</taxon>
        <taxon>Viridiplantae</taxon>
        <taxon>Streptophyta</taxon>
        <taxon>Embryophyta</taxon>
        <taxon>Tracheophyta</taxon>
        <taxon>Spermatophyta</taxon>
        <taxon>Magnoliopsida</taxon>
        <taxon>Liliopsida</taxon>
        <taxon>Arecaceae</taxon>
        <taxon>Arecoideae</taxon>
        <taxon>Cocoseae</taxon>
        <taxon>Elaeidinae</taxon>
        <taxon>Elaeis</taxon>
    </lineage>
</organism>
<dbReference type="InterPro" id="IPR040911">
    <property type="entry name" value="Exostosin_GT47"/>
</dbReference>
<evidence type="ECO:0000256" key="5">
    <source>
        <dbReference type="ARBA" id="ARBA00023034"/>
    </source>
</evidence>
<accession>A0A6I9R5K4</accession>
<dbReference type="PANTHER" id="PTHR11062">
    <property type="entry name" value="EXOSTOSIN HEPARAN SULFATE GLYCOSYLTRANSFERASE -RELATED"/>
    <property type="match status" value="1"/>
</dbReference>
<dbReference type="OrthoDB" id="1924787at2759"/>